<feature type="domain" description="Major facilitator superfamily (MFS) profile" evidence="9">
    <location>
        <begin position="57"/>
        <end position="519"/>
    </location>
</feature>
<feature type="transmembrane region" description="Helical" evidence="8">
    <location>
        <begin position="225"/>
        <end position="246"/>
    </location>
</feature>
<dbReference type="Pfam" id="PF07690">
    <property type="entry name" value="MFS_1"/>
    <property type="match status" value="1"/>
</dbReference>
<dbReference type="PROSITE" id="PS50850">
    <property type="entry name" value="MFS"/>
    <property type="match status" value="1"/>
</dbReference>
<evidence type="ECO:0000313" key="10">
    <source>
        <dbReference type="EMBL" id="KAK4451695.1"/>
    </source>
</evidence>
<evidence type="ECO:0000256" key="4">
    <source>
        <dbReference type="ARBA" id="ARBA00022692"/>
    </source>
</evidence>
<dbReference type="InterPro" id="IPR011701">
    <property type="entry name" value="MFS"/>
</dbReference>
<accession>A0AAV9GVD4</accession>
<feature type="transmembrane region" description="Helical" evidence="8">
    <location>
        <begin position="470"/>
        <end position="491"/>
    </location>
</feature>
<feature type="transmembrane region" description="Helical" evidence="8">
    <location>
        <begin position="97"/>
        <end position="118"/>
    </location>
</feature>
<feature type="transmembrane region" description="Helical" evidence="8">
    <location>
        <begin position="404"/>
        <end position="422"/>
    </location>
</feature>
<keyword evidence="11" id="KW-1185">Reference proteome</keyword>
<dbReference type="AlphaFoldDB" id="A0AAV9GVD4"/>
<evidence type="ECO:0000256" key="1">
    <source>
        <dbReference type="ARBA" id="ARBA00004141"/>
    </source>
</evidence>
<feature type="region of interest" description="Disordered" evidence="7">
    <location>
        <begin position="1"/>
        <end position="25"/>
    </location>
</feature>
<dbReference type="Proteomes" id="UP001321760">
    <property type="component" value="Unassembled WGS sequence"/>
</dbReference>
<evidence type="ECO:0000256" key="2">
    <source>
        <dbReference type="ARBA" id="ARBA00008335"/>
    </source>
</evidence>
<dbReference type="Gene3D" id="1.20.1250.20">
    <property type="entry name" value="MFS general substrate transporter like domains"/>
    <property type="match status" value="1"/>
</dbReference>
<keyword evidence="3" id="KW-0813">Transport</keyword>
<evidence type="ECO:0000259" key="9">
    <source>
        <dbReference type="PROSITE" id="PS50850"/>
    </source>
</evidence>
<comment type="similarity">
    <text evidence="2">Belongs to the major facilitator superfamily.</text>
</comment>
<dbReference type="FunFam" id="1.20.1250.20:FF:000171">
    <property type="entry name" value="MFS general substrate transporter"/>
    <property type="match status" value="1"/>
</dbReference>
<dbReference type="InterPro" id="IPR036259">
    <property type="entry name" value="MFS_trans_sf"/>
</dbReference>
<proteinExistence type="inferred from homology"/>
<dbReference type="PANTHER" id="PTHR23511">
    <property type="entry name" value="SYNAPTIC VESICLE GLYCOPROTEIN 2"/>
    <property type="match status" value="1"/>
</dbReference>
<comment type="subcellular location">
    <subcellularLocation>
        <location evidence="1">Membrane</location>
        <topology evidence="1">Multi-pass membrane protein</topology>
    </subcellularLocation>
</comment>
<organism evidence="10 11">
    <name type="scientific">Podospora aff. communis PSN243</name>
    <dbReference type="NCBI Taxonomy" id="3040156"/>
    <lineage>
        <taxon>Eukaryota</taxon>
        <taxon>Fungi</taxon>
        <taxon>Dikarya</taxon>
        <taxon>Ascomycota</taxon>
        <taxon>Pezizomycotina</taxon>
        <taxon>Sordariomycetes</taxon>
        <taxon>Sordariomycetidae</taxon>
        <taxon>Sordariales</taxon>
        <taxon>Podosporaceae</taxon>
        <taxon>Podospora</taxon>
    </lineage>
</organism>
<dbReference type="GO" id="GO:0022857">
    <property type="term" value="F:transmembrane transporter activity"/>
    <property type="evidence" value="ECO:0007669"/>
    <property type="project" value="InterPro"/>
</dbReference>
<evidence type="ECO:0000256" key="5">
    <source>
        <dbReference type="ARBA" id="ARBA00022989"/>
    </source>
</evidence>
<dbReference type="InterPro" id="IPR020846">
    <property type="entry name" value="MFS_dom"/>
</dbReference>
<feature type="transmembrane region" description="Helical" evidence="8">
    <location>
        <begin position="327"/>
        <end position="355"/>
    </location>
</feature>
<evidence type="ECO:0000256" key="7">
    <source>
        <dbReference type="SAM" id="MobiDB-lite"/>
    </source>
</evidence>
<keyword evidence="6 8" id="KW-0472">Membrane</keyword>
<feature type="transmembrane region" description="Helical" evidence="8">
    <location>
        <begin position="497"/>
        <end position="516"/>
    </location>
</feature>
<dbReference type="EMBL" id="MU865927">
    <property type="protein sequence ID" value="KAK4451695.1"/>
    <property type="molecule type" value="Genomic_DNA"/>
</dbReference>
<sequence length="524" mass="56153">MAGGSGIDEVAAPASHAGQVKDGDVDANEKLASVSDEDDAILPKGQVDPVYEAKAIVLNRALFVVVGFGWASDNLWPVVTSLIFTPVKNEFKPDRPALLQLGMNLGLLVGAVFWGLGCDIFGRKLAFNLTLGATAVFGMAAAGAPNFLAITLFAALWSFGVGGNLPVDSAIFLEFLPTSHQYLLTVLSIYWAISQLLATLIAWMLLGNLTCEEGVECTREMNMGWRYFMVTIGGLTMVMFIIRFVFFRIHESPKYLMGKGNDEQAVAIVHEVARLNGKTSSLTLAHLQACEPEGYVHKSSALSAAQRRLVEKLGVSRIRALFKTKKLAWSTGLMMLVWGLIGLAFPLYASFLPYIQASRGADFGDGSTYLTYRNSAIIAVLGIPGALLGGVLVDVPWLDRKGTLSLATLFTGVFLYGSTTALNSNALLGWNCGYNFTSNIMYAVLYGFTPELFPTPERGTGSALTASSNRIFGVMAVSTSISPLVAMFANLQTAAPVYTSGALFIAAGVLVMLLPFESRGRAAL</sequence>
<reference evidence="10" key="1">
    <citation type="journal article" date="2023" name="Mol. Phylogenet. Evol.">
        <title>Genome-scale phylogeny and comparative genomics of the fungal order Sordariales.</title>
        <authorList>
            <person name="Hensen N."/>
            <person name="Bonometti L."/>
            <person name="Westerberg I."/>
            <person name="Brannstrom I.O."/>
            <person name="Guillou S."/>
            <person name="Cros-Aarteil S."/>
            <person name="Calhoun S."/>
            <person name="Haridas S."/>
            <person name="Kuo A."/>
            <person name="Mondo S."/>
            <person name="Pangilinan J."/>
            <person name="Riley R."/>
            <person name="LaButti K."/>
            <person name="Andreopoulos B."/>
            <person name="Lipzen A."/>
            <person name="Chen C."/>
            <person name="Yan M."/>
            <person name="Daum C."/>
            <person name="Ng V."/>
            <person name="Clum A."/>
            <person name="Steindorff A."/>
            <person name="Ohm R.A."/>
            <person name="Martin F."/>
            <person name="Silar P."/>
            <person name="Natvig D.O."/>
            <person name="Lalanne C."/>
            <person name="Gautier V."/>
            <person name="Ament-Velasquez S.L."/>
            <person name="Kruys A."/>
            <person name="Hutchinson M.I."/>
            <person name="Powell A.J."/>
            <person name="Barry K."/>
            <person name="Miller A.N."/>
            <person name="Grigoriev I.V."/>
            <person name="Debuchy R."/>
            <person name="Gladieux P."/>
            <person name="Hiltunen Thoren M."/>
            <person name="Johannesson H."/>
        </authorList>
    </citation>
    <scope>NUCLEOTIDE SEQUENCE</scope>
    <source>
        <strain evidence="10">PSN243</strain>
    </source>
</reference>
<dbReference type="SUPFAM" id="SSF103473">
    <property type="entry name" value="MFS general substrate transporter"/>
    <property type="match status" value="1"/>
</dbReference>
<feature type="transmembrane region" description="Helical" evidence="8">
    <location>
        <begin position="375"/>
        <end position="397"/>
    </location>
</feature>
<dbReference type="PANTHER" id="PTHR23511:SF12">
    <property type="entry name" value="TRANSPORTER, PUTATIVE (AFU_ORTHOLOGUE AFUA_7G01740)-RELATED"/>
    <property type="match status" value="1"/>
</dbReference>
<keyword evidence="4 8" id="KW-0812">Transmembrane</keyword>
<comment type="caution">
    <text evidence="10">The sequence shown here is derived from an EMBL/GenBank/DDBJ whole genome shotgun (WGS) entry which is preliminary data.</text>
</comment>
<dbReference type="CDD" id="cd17316">
    <property type="entry name" value="MFS_SV2_like"/>
    <property type="match status" value="1"/>
</dbReference>
<evidence type="ECO:0000256" key="8">
    <source>
        <dbReference type="SAM" id="Phobius"/>
    </source>
</evidence>
<keyword evidence="5 8" id="KW-1133">Transmembrane helix</keyword>
<feature type="transmembrane region" description="Helical" evidence="8">
    <location>
        <begin position="428"/>
        <end position="449"/>
    </location>
</feature>
<dbReference type="GO" id="GO:0016020">
    <property type="term" value="C:membrane"/>
    <property type="evidence" value="ECO:0007669"/>
    <property type="project" value="UniProtKB-SubCell"/>
</dbReference>
<reference evidence="10" key="2">
    <citation type="submission" date="2023-05" db="EMBL/GenBank/DDBJ databases">
        <authorList>
            <consortium name="Lawrence Berkeley National Laboratory"/>
            <person name="Steindorff A."/>
            <person name="Hensen N."/>
            <person name="Bonometti L."/>
            <person name="Westerberg I."/>
            <person name="Brannstrom I.O."/>
            <person name="Guillou S."/>
            <person name="Cros-Aarteil S."/>
            <person name="Calhoun S."/>
            <person name="Haridas S."/>
            <person name="Kuo A."/>
            <person name="Mondo S."/>
            <person name="Pangilinan J."/>
            <person name="Riley R."/>
            <person name="Labutti K."/>
            <person name="Andreopoulos B."/>
            <person name="Lipzen A."/>
            <person name="Chen C."/>
            <person name="Yanf M."/>
            <person name="Daum C."/>
            <person name="Ng V."/>
            <person name="Clum A."/>
            <person name="Ohm R."/>
            <person name="Martin F."/>
            <person name="Silar P."/>
            <person name="Natvig D."/>
            <person name="Lalanne C."/>
            <person name="Gautier V."/>
            <person name="Ament-Velasquez S.L."/>
            <person name="Kruys A."/>
            <person name="Hutchinson M.I."/>
            <person name="Powell A.J."/>
            <person name="Barry K."/>
            <person name="Miller A.N."/>
            <person name="Grigoriev I.V."/>
            <person name="Debuchy R."/>
            <person name="Gladieux P."/>
            <person name="Thoren M.H."/>
            <person name="Johannesson H."/>
        </authorList>
    </citation>
    <scope>NUCLEOTIDE SEQUENCE</scope>
    <source>
        <strain evidence="10">PSN243</strain>
    </source>
</reference>
<feature type="transmembrane region" description="Helical" evidence="8">
    <location>
        <begin position="61"/>
        <end position="85"/>
    </location>
</feature>
<feature type="transmembrane region" description="Helical" evidence="8">
    <location>
        <begin position="125"/>
        <end position="144"/>
    </location>
</feature>
<feature type="transmembrane region" description="Helical" evidence="8">
    <location>
        <begin position="182"/>
        <end position="205"/>
    </location>
</feature>
<feature type="transmembrane region" description="Helical" evidence="8">
    <location>
        <begin position="150"/>
        <end position="175"/>
    </location>
</feature>
<protein>
    <submittedName>
        <fullName evidence="10">Major facilitator superfamily domain-containing protein</fullName>
    </submittedName>
</protein>
<evidence type="ECO:0000256" key="3">
    <source>
        <dbReference type="ARBA" id="ARBA00022448"/>
    </source>
</evidence>
<gene>
    <name evidence="10" type="ORF">QBC34DRAFT_492954</name>
</gene>
<name>A0AAV9GVD4_9PEZI</name>
<evidence type="ECO:0000313" key="11">
    <source>
        <dbReference type="Proteomes" id="UP001321760"/>
    </source>
</evidence>
<evidence type="ECO:0000256" key="6">
    <source>
        <dbReference type="ARBA" id="ARBA00023136"/>
    </source>
</evidence>